<dbReference type="InParanoid" id="A0A316V3T1"/>
<dbReference type="EMBL" id="KZ819606">
    <property type="protein sequence ID" value="PWN32190.1"/>
    <property type="molecule type" value="Genomic_DNA"/>
</dbReference>
<evidence type="ECO:0000256" key="2">
    <source>
        <dbReference type="SAM" id="Phobius"/>
    </source>
</evidence>
<dbReference type="GeneID" id="37022955"/>
<reference evidence="3 4" key="1">
    <citation type="journal article" date="2018" name="Mol. Biol. Evol.">
        <title>Broad Genomic Sampling Reveals a Smut Pathogenic Ancestry of the Fungal Clade Ustilaginomycotina.</title>
        <authorList>
            <person name="Kijpornyongpan T."/>
            <person name="Mondo S.J."/>
            <person name="Barry K."/>
            <person name="Sandor L."/>
            <person name="Lee J."/>
            <person name="Lipzen A."/>
            <person name="Pangilinan J."/>
            <person name="LaButti K."/>
            <person name="Hainaut M."/>
            <person name="Henrissat B."/>
            <person name="Grigoriev I.V."/>
            <person name="Spatafora J.W."/>
            <person name="Aime M.C."/>
        </authorList>
    </citation>
    <scope>NUCLEOTIDE SEQUENCE [LARGE SCALE GENOMIC DNA]</scope>
    <source>
        <strain evidence="3 4">MCA 3882</strain>
    </source>
</reference>
<dbReference type="RefSeq" id="XP_025352492.1">
    <property type="nucleotide sequence ID" value="XM_025501174.1"/>
</dbReference>
<feature type="compositionally biased region" description="Polar residues" evidence="1">
    <location>
        <begin position="31"/>
        <end position="40"/>
    </location>
</feature>
<protein>
    <submittedName>
        <fullName evidence="3">Uncharacterized protein</fullName>
    </submittedName>
</protein>
<accession>A0A316V3T1</accession>
<feature type="region of interest" description="Disordered" evidence="1">
    <location>
        <begin position="203"/>
        <end position="249"/>
    </location>
</feature>
<dbReference type="Proteomes" id="UP000245771">
    <property type="component" value="Unassembled WGS sequence"/>
</dbReference>
<keyword evidence="2" id="KW-0812">Transmembrane</keyword>
<evidence type="ECO:0000313" key="3">
    <source>
        <dbReference type="EMBL" id="PWN32190.1"/>
    </source>
</evidence>
<feature type="region of interest" description="Disordered" evidence="1">
    <location>
        <begin position="1"/>
        <end position="55"/>
    </location>
</feature>
<name>A0A316V3T1_9BASI</name>
<evidence type="ECO:0000313" key="4">
    <source>
        <dbReference type="Proteomes" id="UP000245771"/>
    </source>
</evidence>
<proteinExistence type="predicted"/>
<feature type="transmembrane region" description="Helical" evidence="2">
    <location>
        <begin position="60"/>
        <end position="78"/>
    </location>
</feature>
<sequence length="273" mass="29555">MADGTSSQTTRRRTRGGQDAKLARNLAAVQALNSSSSRYTTAGRRKPSKSGSSSPSRLKFLLSILLVTTLLLVILQTFRHIRSRSATSTSSFQSRLKRAQAALQSKQNAGILEESLGGWKDRIANAASAVLDDSSAKDPIGSAAAIASQRDDRTQESGEKSLNWKAYMAGMKAHFDDELSKVQQQKKSPEDLVRDTRRKVEAKYAAGSGGGGMAVVPGEGVRDHESPIPFDEQDLPAVEGKSDQEAKQDRKIALEDIDQETLKAMFDALYGRG</sequence>
<keyword evidence="2" id="KW-0472">Membrane</keyword>
<gene>
    <name evidence="3" type="ORF">FA14DRAFT_182102</name>
</gene>
<evidence type="ECO:0000256" key="1">
    <source>
        <dbReference type="SAM" id="MobiDB-lite"/>
    </source>
</evidence>
<organism evidence="3 4">
    <name type="scientific">Meira miltonrushii</name>
    <dbReference type="NCBI Taxonomy" id="1280837"/>
    <lineage>
        <taxon>Eukaryota</taxon>
        <taxon>Fungi</taxon>
        <taxon>Dikarya</taxon>
        <taxon>Basidiomycota</taxon>
        <taxon>Ustilaginomycotina</taxon>
        <taxon>Exobasidiomycetes</taxon>
        <taxon>Exobasidiales</taxon>
        <taxon>Brachybasidiaceae</taxon>
        <taxon>Meira</taxon>
    </lineage>
</organism>
<keyword evidence="4" id="KW-1185">Reference proteome</keyword>
<dbReference type="AlphaFoldDB" id="A0A316V3T1"/>
<feature type="compositionally biased region" description="Basic and acidic residues" evidence="1">
    <location>
        <begin position="240"/>
        <end position="249"/>
    </location>
</feature>
<keyword evidence="2" id="KW-1133">Transmembrane helix</keyword>